<evidence type="ECO:0000313" key="5">
    <source>
        <dbReference type="EMBL" id="QTD51312.1"/>
    </source>
</evidence>
<keyword evidence="6" id="KW-1185">Reference proteome</keyword>
<gene>
    <name evidence="5" type="ORF">J3U87_02490</name>
</gene>
<dbReference type="Pfam" id="PF00072">
    <property type="entry name" value="Response_reg"/>
    <property type="match status" value="1"/>
</dbReference>
<dbReference type="InterPro" id="IPR001789">
    <property type="entry name" value="Sig_transdc_resp-reg_receiver"/>
</dbReference>
<evidence type="ECO:0000256" key="1">
    <source>
        <dbReference type="ARBA" id="ARBA00023125"/>
    </source>
</evidence>
<evidence type="ECO:0000313" key="6">
    <source>
        <dbReference type="Proteomes" id="UP000663929"/>
    </source>
</evidence>
<evidence type="ECO:0000259" key="3">
    <source>
        <dbReference type="PROSITE" id="PS50110"/>
    </source>
</evidence>
<evidence type="ECO:0000259" key="4">
    <source>
        <dbReference type="PROSITE" id="PS50930"/>
    </source>
</evidence>
<dbReference type="EMBL" id="CP071793">
    <property type="protein sequence ID" value="QTD51312.1"/>
    <property type="molecule type" value="Genomic_DNA"/>
</dbReference>
<reference evidence="5" key="1">
    <citation type="submission" date="2021-03" db="EMBL/GenBank/DDBJ databases">
        <title>Acanthopleuribacteraceae sp. M133.</title>
        <authorList>
            <person name="Wang G."/>
        </authorList>
    </citation>
    <scope>NUCLEOTIDE SEQUENCE</scope>
    <source>
        <strain evidence="5">M133</strain>
    </source>
</reference>
<feature type="domain" description="HTH LytTR-type" evidence="4">
    <location>
        <begin position="135"/>
        <end position="240"/>
    </location>
</feature>
<dbReference type="InterPro" id="IPR007492">
    <property type="entry name" value="LytTR_DNA-bd_dom"/>
</dbReference>
<feature type="domain" description="Response regulatory" evidence="3">
    <location>
        <begin position="2"/>
        <end position="113"/>
    </location>
</feature>
<evidence type="ECO:0000256" key="2">
    <source>
        <dbReference type="PROSITE-ProRule" id="PRU00169"/>
    </source>
</evidence>
<dbReference type="SMART" id="SM00448">
    <property type="entry name" value="REC"/>
    <property type="match status" value="1"/>
</dbReference>
<dbReference type="PANTHER" id="PTHR48111:SF3">
    <property type="entry name" value="TRANSCRIPTIONAL REGULATORY PROTEIN BTSR"/>
    <property type="match status" value="1"/>
</dbReference>
<sequence>MRTLLIEDEDGARAYLRGLLEGHDDVAVVGEAENGLKAIEAVNRLEPDLIFLDVQMPVLNGFEILGYFKHHPMIVFCTAFDEYAIKAFEVNALDYLLKPVDPHRLSQCLEKIRQECRKRDSLQALALEPDRTRNLVCRRGQSYHLVWLREVCMIFKDGRYTAVRTSEGGQYFLDLTIDQVDGKICNDHFFRINRATIMRREAVRRFGALPNGNGELETEWGESLSISRGRLAEFRRWFQGEAVE</sequence>
<keyword evidence="1" id="KW-0238">DNA-binding</keyword>
<dbReference type="InterPro" id="IPR039420">
    <property type="entry name" value="WalR-like"/>
</dbReference>
<dbReference type="SMART" id="SM00850">
    <property type="entry name" value="LytTR"/>
    <property type="match status" value="1"/>
</dbReference>
<keyword evidence="2" id="KW-0597">Phosphoprotein</keyword>
<feature type="modified residue" description="4-aspartylphosphate" evidence="2">
    <location>
        <position position="53"/>
    </location>
</feature>
<dbReference type="AlphaFoldDB" id="A0A8A4TQF0"/>
<dbReference type="Gene3D" id="3.40.50.2300">
    <property type="match status" value="1"/>
</dbReference>
<protein>
    <submittedName>
        <fullName evidence="5">Response regulator</fullName>
    </submittedName>
</protein>
<dbReference type="SUPFAM" id="SSF52172">
    <property type="entry name" value="CheY-like"/>
    <property type="match status" value="1"/>
</dbReference>
<dbReference type="InterPro" id="IPR011006">
    <property type="entry name" value="CheY-like_superfamily"/>
</dbReference>
<dbReference type="GO" id="GO:0032993">
    <property type="term" value="C:protein-DNA complex"/>
    <property type="evidence" value="ECO:0007669"/>
    <property type="project" value="TreeGrafter"/>
</dbReference>
<name>A0A8A4TQF0_SULCO</name>
<dbReference type="GO" id="GO:0000156">
    <property type="term" value="F:phosphorelay response regulator activity"/>
    <property type="evidence" value="ECO:0007669"/>
    <property type="project" value="TreeGrafter"/>
</dbReference>
<dbReference type="PANTHER" id="PTHR48111">
    <property type="entry name" value="REGULATOR OF RPOS"/>
    <property type="match status" value="1"/>
</dbReference>
<dbReference type="Proteomes" id="UP000663929">
    <property type="component" value="Chromosome"/>
</dbReference>
<organism evidence="5 6">
    <name type="scientific">Sulfidibacter corallicola</name>
    <dbReference type="NCBI Taxonomy" id="2818388"/>
    <lineage>
        <taxon>Bacteria</taxon>
        <taxon>Pseudomonadati</taxon>
        <taxon>Acidobacteriota</taxon>
        <taxon>Holophagae</taxon>
        <taxon>Acanthopleuribacterales</taxon>
        <taxon>Acanthopleuribacteraceae</taxon>
        <taxon>Sulfidibacter</taxon>
    </lineage>
</organism>
<dbReference type="GO" id="GO:0000976">
    <property type="term" value="F:transcription cis-regulatory region binding"/>
    <property type="evidence" value="ECO:0007669"/>
    <property type="project" value="TreeGrafter"/>
</dbReference>
<accession>A0A8A4TQF0</accession>
<dbReference type="Pfam" id="PF04397">
    <property type="entry name" value="LytTR"/>
    <property type="match status" value="1"/>
</dbReference>
<dbReference type="GO" id="GO:0005829">
    <property type="term" value="C:cytosol"/>
    <property type="evidence" value="ECO:0007669"/>
    <property type="project" value="TreeGrafter"/>
</dbReference>
<dbReference type="GO" id="GO:0006355">
    <property type="term" value="P:regulation of DNA-templated transcription"/>
    <property type="evidence" value="ECO:0007669"/>
    <property type="project" value="TreeGrafter"/>
</dbReference>
<dbReference type="PROSITE" id="PS50110">
    <property type="entry name" value="RESPONSE_REGULATORY"/>
    <property type="match status" value="1"/>
</dbReference>
<dbReference type="KEGG" id="scor:J3U87_02490"/>
<dbReference type="RefSeq" id="WP_237381444.1">
    <property type="nucleotide sequence ID" value="NZ_CP071793.1"/>
</dbReference>
<dbReference type="Gene3D" id="2.40.50.1020">
    <property type="entry name" value="LytTr DNA-binding domain"/>
    <property type="match status" value="1"/>
</dbReference>
<proteinExistence type="predicted"/>
<dbReference type="PROSITE" id="PS50930">
    <property type="entry name" value="HTH_LYTTR"/>
    <property type="match status" value="1"/>
</dbReference>